<organism evidence="1">
    <name type="scientific">Ackermannviridae sp. ctaCq7</name>
    <dbReference type="NCBI Taxonomy" id="2827294"/>
    <lineage>
        <taxon>Viruses</taxon>
        <taxon>Duplodnaviria</taxon>
        <taxon>Heunggongvirae</taxon>
        <taxon>Uroviricota</taxon>
        <taxon>Caudoviricetes</taxon>
        <taxon>Pantevenvirales</taxon>
        <taxon>Ackermannviridae</taxon>
    </lineage>
</organism>
<evidence type="ECO:0000313" key="1">
    <source>
        <dbReference type="EMBL" id="DAE26596.1"/>
    </source>
</evidence>
<sequence length="99" mass="11738">MRATLTTYIYTKTSAEWKALYEKALQDLINYADELEVKSITNDTDIINYNNPIEILKAKRQLVAEYLRQYELALQYEKDPNGNNKLERNTGLLYIDRDW</sequence>
<proteinExistence type="predicted"/>
<reference evidence="1" key="1">
    <citation type="journal article" date="2021" name="Proc. Natl. Acad. Sci. U.S.A.">
        <title>A Catalog of Tens of Thousands of Viruses from Human Metagenomes Reveals Hidden Associations with Chronic Diseases.</title>
        <authorList>
            <person name="Tisza M.J."/>
            <person name="Buck C.B."/>
        </authorList>
    </citation>
    <scope>NUCLEOTIDE SEQUENCE</scope>
    <source>
        <strain evidence="1">CtaCq7</strain>
    </source>
</reference>
<protein>
    <submittedName>
        <fullName evidence="1">Uncharacterized protein</fullName>
    </submittedName>
</protein>
<name>A0A8S5R6I5_9CAUD</name>
<accession>A0A8S5R6I5</accession>
<dbReference type="EMBL" id="BK015821">
    <property type="protein sequence ID" value="DAE26596.1"/>
    <property type="molecule type" value="Genomic_DNA"/>
</dbReference>